<gene>
    <name evidence="2" type="ORF">IscW_ISCW011106</name>
</gene>
<dbReference type="AlphaFoldDB" id="B7Q6V7"/>
<dbReference type="EnsemblMetazoa" id="ISCW011106-RA">
    <property type="protein sequence ID" value="ISCW011106-PA"/>
    <property type="gene ID" value="ISCW011106"/>
</dbReference>
<accession>B7Q6V7</accession>
<dbReference type="InParanoid" id="B7Q6V7"/>
<keyword evidence="1" id="KW-0812">Transmembrane</keyword>
<evidence type="ECO:0000313" key="4">
    <source>
        <dbReference type="Proteomes" id="UP000001555"/>
    </source>
</evidence>
<evidence type="ECO:0000256" key="1">
    <source>
        <dbReference type="SAM" id="Phobius"/>
    </source>
</evidence>
<name>B7Q6V7_IXOSC</name>
<keyword evidence="1" id="KW-1133">Transmembrane helix</keyword>
<evidence type="ECO:0000313" key="2">
    <source>
        <dbReference type="EMBL" id="EEC14579.1"/>
    </source>
</evidence>
<organism>
    <name type="scientific">Ixodes scapularis</name>
    <name type="common">Black-legged tick</name>
    <name type="synonym">Deer tick</name>
    <dbReference type="NCBI Taxonomy" id="6945"/>
    <lineage>
        <taxon>Eukaryota</taxon>
        <taxon>Metazoa</taxon>
        <taxon>Ecdysozoa</taxon>
        <taxon>Arthropoda</taxon>
        <taxon>Chelicerata</taxon>
        <taxon>Arachnida</taxon>
        <taxon>Acari</taxon>
        <taxon>Parasitiformes</taxon>
        <taxon>Ixodida</taxon>
        <taxon>Ixodoidea</taxon>
        <taxon>Ixodidae</taxon>
        <taxon>Ixodinae</taxon>
        <taxon>Ixodes</taxon>
    </lineage>
</organism>
<dbReference type="HOGENOM" id="CLU_1679895_0_0_1"/>
<keyword evidence="4" id="KW-1185">Reference proteome</keyword>
<reference evidence="3" key="2">
    <citation type="submission" date="2020-05" db="UniProtKB">
        <authorList>
            <consortium name="EnsemblMetazoa"/>
        </authorList>
    </citation>
    <scope>IDENTIFICATION</scope>
    <source>
        <strain evidence="3">wikel</strain>
    </source>
</reference>
<dbReference type="EMBL" id="DS870429">
    <property type="protein sequence ID" value="EEC14579.1"/>
    <property type="molecule type" value="Genomic_DNA"/>
</dbReference>
<dbReference type="PaxDb" id="6945-B7Q6V7"/>
<evidence type="ECO:0000313" key="3">
    <source>
        <dbReference type="EnsemblMetazoa" id="ISCW011106-PA"/>
    </source>
</evidence>
<keyword evidence="1" id="KW-0472">Membrane</keyword>
<protein>
    <submittedName>
        <fullName evidence="2 3">Uncharacterized protein</fullName>
    </submittedName>
</protein>
<dbReference type="EMBL" id="ABJB010085382">
    <property type="status" value="NOT_ANNOTATED_CDS"/>
    <property type="molecule type" value="Genomic_DNA"/>
</dbReference>
<feature type="transmembrane region" description="Helical" evidence="1">
    <location>
        <begin position="125"/>
        <end position="142"/>
    </location>
</feature>
<sequence length="157" mass="17896">MSDTRHSKKIALRIGNVGLQIKQGGPKCSRSGHYTDRQSLSMHKYSKTLFAQKKKKRLLTLEQAPMKSSYHPYTEEMWKLCGIAMTRIDSLASSESYLCRARRGWMLQMLRHIETAGSSPPFPKLLSFYAAWLLLGIHFVIFPEAIDQDVVACFVSL</sequence>
<dbReference type="Proteomes" id="UP000001555">
    <property type="component" value="Unassembled WGS sequence"/>
</dbReference>
<dbReference type="VEuPathDB" id="VectorBase:ISCW011106"/>
<proteinExistence type="predicted"/>
<reference evidence="2 4" key="1">
    <citation type="submission" date="2008-03" db="EMBL/GenBank/DDBJ databases">
        <title>Annotation of Ixodes scapularis.</title>
        <authorList>
            <consortium name="Ixodes scapularis Genome Project Consortium"/>
            <person name="Caler E."/>
            <person name="Hannick L.I."/>
            <person name="Bidwell S."/>
            <person name="Joardar V."/>
            <person name="Thiagarajan M."/>
            <person name="Amedeo P."/>
            <person name="Galinsky K.J."/>
            <person name="Schobel S."/>
            <person name="Inman J."/>
            <person name="Hostetler J."/>
            <person name="Miller J."/>
            <person name="Hammond M."/>
            <person name="Megy K."/>
            <person name="Lawson D."/>
            <person name="Kodira C."/>
            <person name="Sutton G."/>
            <person name="Meyer J."/>
            <person name="Hill C.A."/>
            <person name="Birren B."/>
            <person name="Nene V."/>
            <person name="Collins F."/>
            <person name="Alarcon-Chaidez F."/>
            <person name="Wikel S."/>
            <person name="Strausberg R."/>
        </authorList>
    </citation>
    <scope>NUCLEOTIDE SEQUENCE [LARGE SCALE GENOMIC DNA]</scope>
    <source>
        <strain evidence="4">Wikel</strain>
        <strain evidence="2">Wikel colony</strain>
    </source>
</reference>